<proteinExistence type="predicted"/>
<protein>
    <submittedName>
        <fullName evidence="1">Uncharacterized protein</fullName>
    </submittedName>
</protein>
<comment type="caution">
    <text evidence="1">The sequence shown here is derived from an EMBL/GenBank/DDBJ whole genome shotgun (WGS) entry which is preliminary data.</text>
</comment>
<reference evidence="1 2" key="1">
    <citation type="submission" date="2017-03" db="EMBL/GenBank/DDBJ databases">
        <title>Genome sequence of Lactobacillus bobalius KACC 16343.</title>
        <authorList>
            <person name="Chun J."/>
        </authorList>
    </citation>
    <scope>NUCLEOTIDE SEQUENCE [LARGE SCALE GENOMIC DNA]</scope>
    <source>
        <strain evidence="1 2">KACC 16343</strain>
    </source>
</reference>
<organism evidence="1 2">
    <name type="scientific">Companilactobacillus bobalius</name>
    <dbReference type="NCBI Taxonomy" id="2801451"/>
    <lineage>
        <taxon>Bacteria</taxon>
        <taxon>Bacillati</taxon>
        <taxon>Bacillota</taxon>
        <taxon>Bacilli</taxon>
        <taxon>Lactobacillales</taxon>
        <taxon>Lactobacillaceae</taxon>
        <taxon>Companilactobacillus</taxon>
    </lineage>
</organism>
<dbReference type="EMBL" id="MYFM01000011">
    <property type="protein sequence ID" value="OVE95224.1"/>
    <property type="molecule type" value="Genomic_DNA"/>
</dbReference>
<gene>
    <name evidence="1" type="ORF">LKACC16343_02717</name>
</gene>
<name>A0A202F404_9LACO</name>
<evidence type="ECO:0000313" key="1">
    <source>
        <dbReference type="EMBL" id="OVE95224.1"/>
    </source>
</evidence>
<accession>A0A202F404</accession>
<evidence type="ECO:0000313" key="2">
    <source>
        <dbReference type="Proteomes" id="UP000196232"/>
    </source>
</evidence>
<dbReference type="Proteomes" id="UP000196232">
    <property type="component" value="Unassembled WGS sequence"/>
</dbReference>
<dbReference type="AlphaFoldDB" id="A0A202F404"/>
<sequence length="31" mass="3404">MNFPVNNKIEGTRADAHFVYGLSKGPGNQKL</sequence>